<keyword evidence="2" id="KW-0808">Transferase</keyword>
<gene>
    <name evidence="2" type="ORF">N780_15690</name>
</gene>
<dbReference type="InterPro" id="IPR002575">
    <property type="entry name" value="Aminoglycoside_PTrfase"/>
</dbReference>
<accession>A0A0A2UV77</accession>
<evidence type="ECO:0000313" key="2">
    <source>
        <dbReference type="EMBL" id="KGP91814.1"/>
    </source>
</evidence>
<comment type="caution">
    <text evidence="2">The sequence shown here is derived from an EMBL/GenBank/DDBJ whole genome shotgun (WGS) entry which is preliminary data.</text>
</comment>
<dbReference type="STRING" id="1385513.N780_15690"/>
<dbReference type="EMBL" id="AVBG01000004">
    <property type="protein sequence ID" value="KGP91814.1"/>
    <property type="molecule type" value="Genomic_DNA"/>
</dbReference>
<dbReference type="Pfam" id="PF01636">
    <property type="entry name" value="APH"/>
    <property type="match status" value="1"/>
</dbReference>
<keyword evidence="3" id="KW-1185">Reference proteome</keyword>
<protein>
    <submittedName>
        <fullName evidence="2">Aminoglycoside phosphotransferase</fullName>
    </submittedName>
</protein>
<name>A0A0A2UV77_9BACI</name>
<evidence type="ECO:0000259" key="1">
    <source>
        <dbReference type="Pfam" id="PF01636"/>
    </source>
</evidence>
<dbReference type="Proteomes" id="UP000030153">
    <property type="component" value="Unassembled WGS sequence"/>
</dbReference>
<dbReference type="InterPro" id="IPR011009">
    <property type="entry name" value="Kinase-like_dom_sf"/>
</dbReference>
<proteinExistence type="predicted"/>
<dbReference type="Gene3D" id="3.90.1200.10">
    <property type="match status" value="1"/>
</dbReference>
<dbReference type="AlphaFoldDB" id="A0A0A2UV77"/>
<sequence>MSKYQNEEELTGGNVTMVYRSGDSVRREIKSGSKRIHDLLLHLEKKNFKAAPEFLGINEEGREVLSYIDGVAGNYPLKKYMWSNEALKDIAKMLRRYHDSVSDFPITNDWEPIDNTPNKFEVVCHNDFAIYNIIFNHEKPVGIIDFDLAAPGPRLWDIAYTLYTCVPLSRLYHNEEGEAVYYNPTRDAAYIKQRVKTFFECYGMKGIEEGYLEMVMLRLEGLCKTMKRKASEGDPAFRRMIDDGHFDHYQKEIEFISRHGKEWM</sequence>
<dbReference type="OrthoDB" id="236897at2"/>
<organism evidence="2 3">
    <name type="scientific">Pontibacillus chungwhensis BH030062</name>
    <dbReference type="NCBI Taxonomy" id="1385513"/>
    <lineage>
        <taxon>Bacteria</taxon>
        <taxon>Bacillati</taxon>
        <taxon>Bacillota</taxon>
        <taxon>Bacilli</taxon>
        <taxon>Bacillales</taxon>
        <taxon>Bacillaceae</taxon>
        <taxon>Pontibacillus</taxon>
    </lineage>
</organism>
<dbReference type="RefSeq" id="WP_036781852.1">
    <property type="nucleotide sequence ID" value="NZ_AVBG01000004.1"/>
</dbReference>
<dbReference type="SUPFAM" id="SSF56112">
    <property type="entry name" value="Protein kinase-like (PK-like)"/>
    <property type="match status" value="1"/>
</dbReference>
<dbReference type="eggNOG" id="COG2334">
    <property type="taxonomic scope" value="Bacteria"/>
</dbReference>
<dbReference type="GO" id="GO:0016740">
    <property type="term" value="F:transferase activity"/>
    <property type="evidence" value="ECO:0007669"/>
    <property type="project" value="UniProtKB-KW"/>
</dbReference>
<evidence type="ECO:0000313" key="3">
    <source>
        <dbReference type="Proteomes" id="UP000030153"/>
    </source>
</evidence>
<feature type="domain" description="Aminoglycoside phosphotransferase" evidence="1">
    <location>
        <begin position="119"/>
        <end position="173"/>
    </location>
</feature>
<reference evidence="2 3" key="1">
    <citation type="submission" date="2013-08" db="EMBL/GenBank/DDBJ databases">
        <title>Genome of Pontibacillus chungwhensis.</title>
        <authorList>
            <person name="Wang Q."/>
            <person name="Wang G."/>
        </authorList>
    </citation>
    <scope>NUCLEOTIDE SEQUENCE [LARGE SCALE GENOMIC DNA]</scope>
    <source>
        <strain evidence="2 3">BH030062</strain>
    </source>
</reference>